<dbReference type="OrthoDB" id="3043218at2759"/>
<dbReference type="EMBL" id="ML181396">
    <property type="protein sequence ID" value="THU75905.1"/>
    <property type="molecule type" value="Genomic_DNA"/>
</dbReference>
<protein>
    <recommendedName>
        <fullName evidence="3">Myb/SANT-like domain-containing protein</fullName>
    </recommendedName>
</protein>
<evidence type="ECO:0000313" key="2">
    <source>
        <dbReference type="Proteomes" id="UP000297245"/>
    </source>
</evidence>
<dbReference type="Proteomes" id="UP000297245">
    <property type="component" value="Unassembled WGS sequence"/>
</dbReference>
<feature type="non-terminal residue" evidence="1">
    <location>
        <position position="169"/>
    </location>
</feature>
<sequence>MTQRKTPGHGKGYSHVPGMIITRNTIPAYIPPKPGAKAIWTILDVIEACNFLVPHIPASGDRRKFGGPVLKLLTAHLNQRIIAGGEKKVATVRTKVSEWLSIFDAVEYLKLHVSGIHWDDELGANITTEAEERVWDTIVASHPNCYPFKNSGWPVYDDVLKLCPEKQKG</sequence>
<accession>A0A4V6T4V0</accession>
<proteinExistence type="predicted"/>
<evidence type="ECO:0008006" key="3">
    <source>
        <dbReference type="Google" id="ProtNLM"/>
    </source>
</evidence>
<name>A0A4V6T4V0_DENBC</name>
<evidence type="ECO:0000313" key="1">
    <source>
        <dbReference type="EMBL" id="THU75905.1"/>
    </source>
</evidence>
<keyword evidence="2" id="KW-1185">Reference proteome</keyword>
<gene>
    <name evidence="1" type="ORF">K435DRAFT_606689</name>
</gene>
<dbReference type="AlphaFoldDB" id="A0A4V6T4V0"/>
<reference evidence="1 2" key="1">
    <citation type="journal article" date="2019" name="Nat. Ecol. Evol.">
        <title>Megaphylogeny resolves global patterns of mushroom evolution.</title>
        <authorList>
            <person name="Varga T."/>
            <person name="Krizsan K."/>
            <person name="Foldi C."/>
            <person name="Dima B."/>
            <person name="Sanchez-Garcia M."/>
            <person name="Sanchez-Ramirez S."/>
            <person name="Szollosi G.J."/>
            <person name="Szarkandi J.G."/>
            <person name="Papp V."/>
            <person name="Albert L."/>
            <person name="Andreopoulos W."/>
            <person name="Angelini C."/>
            <person name="Antonin V."/>
            <person name="Barry K.W."/>
            <person name="Bougher N.L."/>
            <person name="Buchanan P."/>
            <person name="Buyck B."/>
            <person name="Bense V."/>
            <person name="Catcheside P."/>
            <person name="Chovatia M."/>
            <person name="Cooper J."/>
            <person name="Damon W."/>
            <person name="Desjardin D."/>
            <person name="Finy P."/>
            <person name="Geml J."/>
            <person name="Haridas S."/>
            <person name="Hughes K."/>
            <person name="Justo A."/>
            <person name="Karasinski D."/>
            <person name="Kautmanova I."/>
            <person name="Kiss B."/>
            <person name="Kocsube S."/>
            <person name="Kotiranta H."/>
            <person name="LaButti K.M."/>
            <person name="Lechner B.E."/>
            <person name="Liimatainen K."/>
            <person name="Lipzen A."/>
            <person name="Lukacs Z."/>
            <person name="Mihaltcheva S."/>
            <person name="Morgado L.N."/>
            <person name="Niskanen T."/>
            <person name="Noordeloos M.E."/>
            <person name="Ohm R.A."/>
            <person name="Ortiz-Santana B."/>
            <person name="Ovrebo C."/>
            <person name="Racz N."/>
            <person name="Riley R."/>
            <person name="Savchenko A."/>
            <person name="Shiryaev A."/>
            <person name="Soop K."/>
            <person name="Spirin V."/>
            <person name="Szebenyi C."/>
            <person name="Tomsovsky M."/>
            <person name="Tulloss R.E."/>
            <person name="Uehling J."/>
            <person name="Grigoriev I.V."/>
            <person name="Vagvolgyi C."/>
            <person name="Papp T."/>
            <person name="Martin F.M."/>
            <person name="Miettinen O."/>
            <person name="Hibbett D.S."/>
            <person name="Nagy L.G."/>
        </authorList>
    </citation>
    <scope>NUCLEOTIDE SEQUENCE [LARGE SCALE GENOMIC DNA]</scope>
    <source>
        <strain evidence="1 2">CBS 962.96</strain>
    </source>
</reference>
<organism evidence="1 2">
    <name type="scientific">Dendrothele bispora (strain CBS 962.96)</name>
    <dbReference type="NCBI Taxonomy" id="1314807"/>
    <lineage>
        <taxon>Eukaryota</taxon>
        <taxon>Fungi</taxon>
        <taxon>Dikarya</taxon>
        <taxon>Basidiomycota</taxon>
        <taxon>Agaricomycotina</taxon>
        <taxon>Agaricomycetes</taxon>
        <taxon>Agaricomycetidae</taxon>
        <taxon>Agaricales</taxon>
        <taxon>Agaricales incertae sedis</taxon>
        <taxon>Dendrothele</taxon>
    </lineage>
</organism>